<feature type="signal peptide" evidence="2">
    <location>
        <begin position="1"/>
        <end position="18"/>
    </location>
</feature>
<evidence type="ECO:0000256" key="2">
    <source>
        <dbReference type="SAM" id="SignalP"/>
    </source>
</evidence>
<feature type="domain" description="BPTI/Kunitz inhibitor" evidence="3">
    <location>
        <begin position="143"/>
        <end position="194"/>
    </location>
</feature>
<dbReference type="AlphaFoldDB" id="A0A9P1IXB9"/>
<gene>
    <name evidence="4" type="ORF">CAMP_LOCUS15579</name>
</gene>
<dbReference type="GO" id="GO:0004867">
    <property type="term" value="F:serine-type endopeptidase inhibitor activity"/>
    <property type="evidence" value="ECO:0007669"/>
    <property type="project" value="InterPro"/>
</dbReference>
<dbReference type="PROSITE" id="PS50279">
    <property type="entry name" value="BPTI_KUNITZ_2"/>
    <property type="match status" value="2"/>
</dbReference>
<evidence type="ECO:0000313" key="4">
    <source>
        <dbReference type="EMBL" id="CAI5452942.1"/>
    </source>
</evidence>
<dbReference type="PRINTS" id="PR00759">
    <property type="entry name" value="BASICPTASE"/>
</dbReference>
<dbReference type="EMBL" id="CANHGI010000005">
    <property type="protein sequence ID" value="CAI5452942.1"/>
    <property type="molecule type" value="Genomic_DNA"/>
</dbReference>
<feature type="chain" id="PRO_5040184646" description="BPTI/Kunitz inhibitor domain-containing protein" evidence="2">
    <location>
        <begin position="19"/>
        <end position="202"/>
    </location>
</feature>
<reference evidence="4" key="1">
    <citation type="submission" date="2022-11" db="EMBL/GenBank/DDBJ databases">
        <authorList>
            <person name="Kikuchi T."/>
        </authorList>
    </citation>
    <scope>NUCLEOTIDE SEQUENCE</scope>
    <source>
        <strain evidence="4">PS1010</strain>
    </source>
</reference>
<dbReference type="PANTHER" id="PTHR46339">
    <property type="entry name" value="PROTEIN CBG15282-RELATED"/>
    <property type="match status" value="1"/>
</dbReference>
<evidence type="ECO:0000259" key="3">
    <source>
        <dbReference type="PROSITE" id="PS50279"/>
    </source>
</evidence>
<dbReference type="SUPFAM" id="SSF57362">
    <property type="entry name" value="BPTI-like"/>
    <property type="match status" value="2"/>
</dbReference>
<comment type="caution">
    <text evidence="4">The sequence shown here is derived from an EMBL/GenBank/DDBJ whole genome shotgun (WGS) entry which is preliminary data.</text>
</comment>
<evidence type="ECO:0000256" key="1">
    <source>
        <dbReference type="SAM" id="MobiDB-lite"/>
    </source>
</evidence>
<dbReference type="InterPro" id="IPR053014">
    <property type="entry name" value="Cuticle_assoc_divergent"/>
</dbReference>
<keyword evidence="2" id="KW-0732">Signal</keyword>
<feature type="region of interest" description="Disordered" evidence="1">
    <location>
        <begin position="76"/>
        <end position="97"/>
    </location>
</feature>
<dbReference type="SMART" id="SM00131">
    <property type="entry name" value="KU"/>
    <property type="match status" value="2"/>
</dbReference>
<keyword evidence="5" id="KW-1185">Reference proteome</keyword>
<organism evidence="4 5">
    <name type="scientific">Caenorhabditis angaria</name>
    <dbReference type="NCBI Taxonomy" id="860376"/>
    <lineage>
        <taxon>Eukaryota</taxon>
        <taxon>Metazoa</taxon>
        <taxon>Ecdysozoa</taxon>
        <taxon>Nematoda</taxon>
        <taxon>Chromadorea</taxon>
        <taxon>Rhabditida</taxon>
        <taxon>Rhabditina</taxon>
        <taxon>Rhabditomorpha</taxon>
        <taxon>Rhabditoidea</taxon>
        <taxon>Rhabditidae</taxon>
        <taxon>Peloderinae</taxon>
        <taxon>Caenorhabditis</taxon>
    </lineage>
</organism>
<dbReference type="Pfam" id="PF00014">
    <property type="entry name" value="Kunitz_BPTI"/>
    <property type="match status" value="2"/>
</dbReference>
<feature type="domain" description="BPTI/Kunitz inhibitor" evidence="3">
    <location>
        <begin position="21"/>
        <end position="74"/>
    </location>
</feature>
<dbReference type="OrthoDB" id="4473401at2759"/>
<name>A0A9P1IXB9_9PELO</name>
<accession>A0A9P1IXB9</accession>
<protein>
    <recommendedName>
        <fullName evidence="3">BPTI/Kunitz inhibitor domain-containing protein</fullName>
    </recommendedName>
</protein>
<sequence>MNLLFSILFFIEISTVFAFDCSLPKDIGQSCAENQASRKFYYDSRTKVCQPLQYAGCGGNENRFDSSKECRDSCQNPTKKVSDSTANVETTNPNNPPFVPVGQSHDQWRKAEICGSNYLIPNGEYELCSTTQKCPKYHSCVNGACCPSKDYDGVEDKPRFAWNHDVHSCVRYSYYGMNGNYNNFPNFQSCIKYCKDSKKLDL</sequence>
<proteinExistence type="predicted"/>
<dbReference type="Proteomes" id="UP001152747">
    <property type="component" value="Unassembled WGS sequence"/>
</dbReference>
<dbReference type="InterPro" id="IPR036880">
    <property type="entry name" value="Kunitz_BPTI_sf"/>
</dbReference>
<evidence type="ECO:0000313" key="5">
    <source>
        <dbReference type="Proteomes" id="UP001152747"/>
    </source>
</evidence>
<dbReference type="Gene3D" id="4.10.410.10">
    <property type="entry name" value="Pancreatic trypsin inhibitor Kunitz domain"/>
    <property type="match status" value="2"/>
</dbReference>
<dbReference type="InterPro" id="IPR002223">
    <property type="entry name" value="Kunitz_BPTI"/>
</dbReference>